<organism evidence="2 3">
    <name type="scientific">Conexivisphaera calida</name>
    <dbReference type="NCBI Taxonomy" id="1874277"/>
    <lineage>
        <taxon>Archaea</taxon>
        <taxon>Nitrososphaerota</taxon>
        <taxon>Conexivisphaeria</taxon>
        <taxon>Conexivisphaerales</taxon>
        <taxon>Conexivisphaeraceae</taxon>
        <taxon>Conexivisphaera</taxon>
    </lineage>
</organism>
<dbReference type="PROSITE" id="PS50983">
    <property type="entry name" value="FE_B12_PBP"/>
    <property type="match status" value="1"/>
</dbReference>
<proteinExistence type="predicted"/>
<dbReference type="Pfam" id="PF01497">
    <property type="entry name" value="Peripla_BP_2"/>
    <property type="match status" value="1"/>
</dbReference>
<dbReference type="InterPro" id="IPR002491">
    <property type="entry name" value="ABC_transptr_periplasmic_BD"/>
</dbReference>
<protein>
    <submittedName>
        <fullName evidence="2">Iron(III) dicitrate-binding protein</fullName>
    </submittedName>
</protein>
<dbReference type="Gene3D" id="3.40.50.1980">
    <property type="entry name" value="Nitrogenase molybdenum iron protein domain"/>
    <property type="match status" value="2"/>
</dbReference>
<reference evidence="2 3" key="1">
    <citation type="journal article" date="2019" name="ISME J.">
        <title>Isolation and characterization of a thermophilic sulfur- and iron-reducing thaumarchaeote from a terrestrial acidic hot spring.</title>
        <authorList>
            <person name="Kato S."/>
            <person name="Itoh T."/>
            <person name="Yuki M."/>
            <person name="Nagamori M."/>
            <person name="Ohnishi M."/>
            <person name="Uematsu K."/>
            <person name="Suzuki K."/>
            <person name="Takashina T."/>
            <person name="Ohkuma M."/>
        </authorList>
    </citation>
    <scope>NUCLEOTIDE SEQUENCE [LARGE SCALE GENOMIC DNA]</scope>
    <source>
        <strain evidence="2 3">NAS-02</strain>
    </source>
</reference>
<evidence type="ECO:0000259" key="1">
    <source>
        <dbReference type="PROSITE" id="PS50983"/>
    </source>
</evidence>
<dbReference type="PANTHER" id="PTHR30535:SF34">
    <property type="entry name" value="MOLYBDATE-BINDING PROTEIN MOLA"/>
    <property type="match status" value="1"/>
</dbReference>
<evidence type="ECO:0000313" key="3">
    <source>
        <dbReference type="Proteomes" id="UP000509448"/>
    </source>
</evidence>
<keyword evidence="3" id="KW-1185">Reference proteome</keyword>
<dbReference type="SUPFAM" id="SSF53807">
    <property type="entry name" value="Helical backbone' metal receptor"/>
    <property type="match status" value="1"/>
</dbReference>
<name>A0A4P2VCG3_9ARCH</name>
<dbReference type="AlphaFoldDB" id="A0A4P2VCG3"/>
<dbReference type="PANTHER" id="PTHR30535">
    <property type="entry name" value="VITAMIN B12-BINDING PROTEIN"/>
    <property type="match status" value="1"/>
</dbReference>
<dbReference type="InterPro" id="IPR050902">
    <property type="entry name" value="ABC_Transporter_SBP"/>
</dbReference>
<gene>
    <name evidence="2" type="ORF">NAS2_0870</name>
</gene>
<sequence>MVKPSICVRIASLSPTASDILGHVGAIDELVGVSSYCLPFIGQRKRVIGSYTTVSLKALRELNPDVVFLEGVVQDGLKDVVEGAGFRTILLPFPRSLGTILDDVILVGTLAGRHRESVELAARLREGMRPSELDGGKRPRVYVEFWLGRDEEDRVVPGALTYVDEMIYVAGGINVLSDVPRGFSRLDPGEVVRLDPDVVIFHLDPFLKMDPEILGRRGWTGIRAVRSGRVHTIWESSEVNLAHHGPSTLVRSISWLSSVISEARKT</sequence>
<accession>A0A4P2VCG3</accession>
<dbReference type="EMBL" id="AP018732">
    <property type="protein sequence ID" value="BBE42259.1"/>
    <property type="molecule type" value="Genomic_DNA"/>
</dbReference>
<evidence type="ECO:0000313" key="2">
    <source>
        <dbReference type="EMBL" id="BBE42259.1"/>
    </source>
</evidence>
<dbReference type="Proteomes" id="UP000509448">
    <property type="component" value="Chromosome"/>
</dbReference>
<dbReference type="KEGG" id="ccai:NAS2_0870"/>
<feature type="domain" description="Fe/B12 periplasmic-binding" evidence="1">
    <location>
        <begin position="9"/>
        <end position="264"/>
    </location>
</feature>